<keyword evidence="2 6" id="KW-0812">Transmembrane</keyword>
<dbReference type="InterPro" id="IPR052165">
    <property type="entry name" value="Membrane_assoc_protease"/>
</dbReference>
<protein>
    <submittedName>
        <fullName evidence="11">Nodulation protein NfeD</fullName>
    </submittedName>
</protein>
<feature type="domain" description="NfeD-like C-terminal" evidence="8">
    <location>
        <begin position="438"/>
        <end position="487"/>
    </location>
</feature>
<feature type="transmembrane region" description="Helical" evidence="6">
    <location>
        <begin position="349"/>
        <end position="366"/>
    </location>
</feature>
<keyword evidence="4 6" id="KW-0472">Membrane</keyword>
<dbReference type="CDD" id="cd07020">
    <property type="entry name" value="Clp_protease_NfeD_1"/>
    <property type="match status" value="1"/>
</dbReference>
<feature type="chain" id="PRO_5047301597" evidence="7">
    <location>
        <begin position="29"/>
        <end position="503"/>
    </location>
</feature>
<evidence type="ECO:0000256" key="6">
    <source>
        <dbReference type="SAM" id="Phobius"/>
    </source>
</evidence>
<proteinExistence type="predicted"/>
<reference evidence="11 12" key="1">
    <citation type="submission" date="2024-05" db="EMBL/GenBank/DDBJ databases">
        <title>Three bacterial strains, DH-69, EH-24, and ECK-19 isolated from coastal sediments.</title>
        <authorList>
            <person name="Ye Y.-Q."/>
            <person name="Du Z.-J."/>
        </authorList>
    </citation>
    <scope>NUCLEOTIDE SEQUENCE [LARGE SCALE GENOMIC DNA]</scope>
    <source>
        <strain evidence="11 12">ECK-19</strain>
    </source>
</reference>
<feature type="transmembrane region" description="Helical" evidence="6">
    <location>
        <begin position="373"/>
        <end position="392"/>
    </location>
</feature>
<dbReference type="SUPFAM" id="SSF141322">
    <property type="entry name" value="NfeD domain-like"/>
    <property type="match status" value="1"/>
</dbReference>
<feature type="domain" description="NfeD integral membrane" evidence="9">
    <location>
        <begin position="304"/>
        <end position="419"/>
    </location>
</feature>
<comment type="subcellular location">
    <subcellularLocation>
        <location evidence="1">Membrane</location>
        <topology evidence="1">Multi-pass membrane protein</topology>
    </subcellularLocation>
</comment>
<name>A0ABV3Z1X5_9PROT</name>
<dbReference type="Pfam" id="PF24961">
    <property type="entry name" value="NfeD_membrane"/>
    <property type="match status" value="1"/>
</dbReference>
<feature type="transmembrane region" description="Helical" evidence="6">
    <location>
        <begin position="296"/>
        <end position="319"/>
    </location>
</feature>
<dbReference type="InterPro" id="IPR056739">
    <property type="entry name" value="NfeD_membrane"/>
</dbReference>
<dbReference type="EMBL" id="JBEHZE010000001">
    <property type="protein sequence ID" value="MEX6632796.1"/>
    <property type="molecule type" value="Genomic_DNA"/>
</dbReference>
<feature type="domain" description="NfeD1b N-terminal" evidence="10">
    <location>
        <begin position="44"/>
        <end position="142"/>
    </location>
</feature>
<dbReference type="SUPFAM" id="SSF52096">
    <property type="entry name" value="ClpP/crotonase"/>
    <property type="match status" value="1"/>
</dbReference>
<keyword evidence="12" id="KW-1185">Reference proteome</keyword>
<dbReference type="PANTHER" id="PTHR33507">
    <property type="entry name" value="INNER MEMBRANE PROTEIN YBBJ"/>
    <property type="match status" value="1"/>
</dbReference>
<dbReference type="Pfam" id="PF25145">
    <property type="entry name" value="NfeD1b_N"/>
    <property type="match status" value="1"/>
</dbReference>
<organism evidence="11 12">
    <name type="scientific">Hyphococcus lacteus</name>
    <dbReference type="NCBI Taxonomy" id="3143536"/>
    <lineage>
        <taxon>Bacteria</taxon>
        <taxon>Pseudomonadati</taxon>
        <taxon>Pseudomonadota</taxon>
        <taxon>Alphaproteobacteria</taxon>
        <taxon>Parvularculales</taxon>
        <taxon>Parvularculaceae</taxon>
        <taxon>Hyphococcus</taxon>
    </lineage>
</organism>
<feature type="region of interest" description="Disordered" evidence="5">
    <location>
        <begin position="134"/>
        <end position="201"/>
    </location>
</feature>
<evidence type="ECO:0000256" key="4">
    <source>
        <dbReference type="ARBA" id="ARBA00023136"/>
    </source>
</evidence>
<dbReference type="Proteomes" id="UP001560685">
    <property type="component" value="Unassembled WGS sequence"/>
</dbReference>
<comment type="caution">
    <text evidence="11">The sequence shown here is derived from an EMBL/GenBank/DDBJ whole genome shotgun (WGS) entry which is preliminary data.</text>
</comment>
<dbReference type="RefSeq" id="WP_369312728.1">
    <property type="nucleotide sequence ID" value="NZ_JBEHZE010000001.1"/>
</dbReference>
<keyword evidence="3 6" id="KW-1133">Transmembrane helix</keyword>
<evidence type="ECO:0000256" key="1">
    <source>
        <dbReference type="ARBA" id="ARBA00004141"/>
    </source>
</evidence>
<gene>
    <name evidence="11" type="ORF">ABFZ84_04475</name>
</gene>
<dbReference type="Pfam" id="PF01957">
    <property type="entry name" value="NfeD"/>
    <property type="match status" value="1"/>
</dbReference>
<evidence type="ECO:0000259" key="10">
    <source>
        <dbReference type="Pfam" id="PF25145"/>
    </source>
</evidence>
<dbReference type="PANTHER" id="PTHR33507:SF4">
    <property type="entry name" value="NODULATION COMPETITIVENESS PROTEIN NFED"/>
    <property type="match status" value="1"/>
</dbReference>
<evidence type="ECO:0000259" key="8">
    <source>
        <dbReference type="Pfam" id="PF01957"/>
    </source>
</evidence>
<evidence type="ECO:0000256" key="5">
    <source>
        <dbReference type="SAM" id="MobiDB-lite"/>
    </source>
</evidence>
<evidence type="ECO:0000256" key="7">
    <source>
        <dbReference type="SAM" id="SignalP"/>
    </source>
</evidence>
<evidence type="ECO:0000313" key="12">
    <source>
        <dbReference type="Proteomes" id="UP001560685"/>
    </source>
</evidence>
<accession>A0ABV3Z1X5</accession>
<evidence type="ECO:0000313" key="11">
    <source>
        <dbReference type="EMBL" id="MEX6632796.1"/>
    </source>
</evidence>
<feature type="signal peptide" evidence="7">
    <location>
        <begin position="1"/>
        <end position="28"/>
    </location>
</feature>
<sequence length="503" mass="52969">MMAHQIRLQFFAGLLALSALMFGLSAIAQPAPDTNRSGVILTLNGAVTPPVAQYLAREIKAASDSGKEIIILEIDTPGGLMDSMKTIIKAILASDTPVATYVSPQGARSASAGLYIMYSAHVSAMAPATNTGAATPVEVGGTPSKDSPFDENDPGIGDDEKTDSPEQADNIDASESTDETATNEEAEKIEPADSDPLSTPNALRAKIINDSVAYIRALAEERDRNADWAESAVRDAVSITANEALKLGVVDIVADDIDDLLTQMNGKTVKTASGDKTLVTENVKLERIVATLAERILSFIADPNVAVILMSLATTGIIIEMWNPGSIFPGAVGVTCLLLGFYAFQVLPYNGLGLALIGVGAVFMAVEAYTPTLGLIGLAGLILFGFGLFVVFPEGFRVSTPVIATILVCAGGFLALVLFAIVGSRSHGPMIGGEAIRKREGVVDDWDGREGWVIVEGERWRARSDKPLSPGDKVRVVEIEGLVLIVKQAKSTGFLSGLQPKEA</sequence>
<dbReference type="InterPro" id="IPR029045">
    <property type="entry name" value="ClpP/crotonase-like_dom_sf"/>
</dbReference>
<keyword evidence="7" id="KW-0732">Signal</keyword>
<dbReference type="InterPro" id="IPR002810">
    <property type="entry name" value="NfeD-like_C"/>
</dbReference>
<evidence type="ECO:0000256" key="3">
    <source>
        <dbReference type="ARBA" id="ARBA00022989"/>
    </source>
</evidence>
<dbReference type="Gene3D" id="2.40.50.140">
    <property type="entry name" value="Nucleic acid-binding proteins"/>
    <property type="match status" value="1"/>
</dbReference>
<feature type="compositionally biased region" description="Acidic residues" evidence="5">
    <location>
        <begin position="175"/>
        <end position="184"/>
    </location>
</feature>
<evidence type="ECO:0000256" key="2">
    <source>
        <dbReference type="ARBA" id="ARBA00022692"/>
    </source>
</evidence>
<dbReference type="InterPro" id="IPR012340">
    <property type="entry name" value="NA-bd_OB-fold"/>
</dbReference>
<feature type="transmembrane region" description="Helical" evidence="6">
    <location>
        <begin position="398"/>
        <end position="422"/>
    </location>
</feature>
<dbReference type="Gene3D" id="3.90.226.10">
    <property type="entry name" value="2-enoyl-CoA Hydratase, Chain A, domain 1"/>
    <property type="match status" value="1"/>
</dbReference>
<evidence type="ECO:0000259" key="9">
    <source>
        <dbReference type="Pfam" id="PF24961"/>
    </source>
</evidence>
<dbReference type="InterPro" id="IPR056738">
    <property type="entry name" value="NfeD1b_N"/>
</dbReference>